<organism evidence="1">
    <name type="scientific">Glycine max</name>
    <name type="common">Soybean</name>
    <name type="synonym">Glycine hispida</name>
    <dbReference type="NCBI Taxonomy" id="3847"/>
    <lineage>
        <taxon>Eukaryota</taxon>
        <taxon>Viridiplantae</taxon>
        <taxon>Streptophyta</taxon>
        <taxon>Embryophyta</taxon>
        <taxon>Tracheophyta</taxon>
        <taxon>Spermatophyta</taxon>
        <taxon>Magnoliopsida</taxon>
        <taxon>eudicotyledons</taxon>
        <taxon>Gunneridae</taxon>
        <taxon>Pentapetalae</taxon>
        <taxon>rosids</taxon>
        <taxon>fabids</taxon>
        <taxon>Fabales</taxon>
        <taxon>Fabaceae</taxon>
        <taxon>Papilionoideae</taxon>
        <taxon>50 kb inversion clade</taxon>
        <taxon>NPAAA clade</taxon>
        <taxon>indigoferoid/millettioid clade</taxon>
        <taxon>Phaseoleae</taxon>
        <taxon>Glycine</taxon>
        <taxon>Glycine subgen. Soja</taxon>
    </lineage>
</organism>
<reference evidence="1 2" key="1">
    <citation type="journal article" date="2010" name="Nature">
        <title>Genome sequence of the palaeopolyploid soybean.</title>
        <authorList>
            <person name="Schmutz J."/>
            <person name="Cannon S.B."/>
            <person name="Schlueter J."/>
            <person name="Ma J."/>
            <person name="Mitros T."/>
            <person name="Nelson W."/>
            <person name="Hyten D.L."/>
            <person name="Song Q."/>
            <person name="Thelen J.J."/>
            <person name="Cheng J."/>
            <person name="Xu D."/>
            <person name="Hellsten U."/>
            <person name="May G.D."/>
            <person name="Yu Y."/>
            <person name="Sakurai T."/>
            <person name="Umezawa T."/>
            <person name="Bhattacharyya M.K."/>
            <person name="Sandhu D."/>
            <person name="Valliyodan B."/>
            <person name="Lindquist E."/>
            <person name="Peto M."/>
            <person name="Grant D."/>
            <person name="Shu S."/>
            <person name="Goodstein D."/>
            <person name="Barry K."/>
            <person name="Futrell-Griggs M."/>
            <person name="Abernathy B."/>
            <person name="Du J."/>
            <person name="Tian Z."/>
            <person name="Zhu L."/>
            <person name="Gill N."/>
            <person name="Joshi T."/>
            <person name="Libault M."/>
            <person name="Sethuraman A."/>
            <person name="Zhang X.-C."/>
            <person name="Shinozaki K."/>
            <person name="Nguyen H.T."/>
            <person name="Wing R.A."/>
            <person name="Cregan P."/>
            <person name="Specht J."/>
            <person name="Grimwood J."/>
            <person name="Rokhsar D."/>
            <person name="Stacey G."/>
            <person name="Shoemaker R.C."/>
            <person name="Jackson S.A."/>
        </authorList>
    </citation>
    <scope>NUCLEOTIDE SEQUENCE [LARGE SCALE GENOMIC DNA]</scope>
    <source>
        <strain evidence="2">cv. Williams 82</strain>
        <tissue evidence="1">Callus</tissue>
    </source>
</reference>
<evidence type="ECO:0000313" key="2">
    <source>
        <dbReference type="EnsemblPlants" id="KRH15231"/>
    </source>
</evidence>
<dbReference type="InParanoid" id="A0A0R0GM16"/>
<accession>A0A0R0GM16</accession>
<sequence length="47" mass="4854">MKATLKGSYDIGKNAGAAATLAVNTSDVKLKVSITEATFKNSPRLNG</sequence>
<reference evidence="1" key="3">
    <citation type="submission" date="2018-07" db="EMBL/GenBank/DDBJ databases">
        <title>WGS assembly of Glycine max.</title>
        <authorList>
            <person name="Schmutz J."/>
            <person name="Cannon S."/>
            <person name="Schlueter J."/>
            <person name="Ma J."/>
            <person name="Mitros T."/>
            <person name="Nelson W."/>
            <person name="Hyten D."/>
            <person name="Song Q."/>
            <person name="Thelen J."/>
            <person name="Cheng J."/>
            <person name="Xu D."/>
            <person name="Hellsten U."/>
            <person name="May G."/>
            <person name="Yu Y."/>
            <person name="Sakurai T."/>
            <person name="Umezawa T."/>
            <person name="Bhattacharyya M."/>
            <person name="Sandhu D."/>
            <person name="Valliyodan B."/>
            <person name="Lindquist E."/>
            <person name="Peto M."/>
            <person name="Grant D."/>
            <person name="Shu S."/>
            <person name="Goodstein D."/>
            <person name="Barry K."/>
            <person name="Futrell-Griggs M."/>
            <person name="Abernathy B."/>
            <person name="Du J."/>
            <person name="Tian Z."/>
            <person name="Zhu L."/>
            <person name="Gill N."/>
            <person name="Joshi T."/>
            <person name="Libault M."/>
            <person name="Sethuraman A."/>
            <person name="Zhang X."/>
            <person name="Shinozaki K."/>
            <person name="Nguyen H."/>
            <person name="Wing R."/>
            <person name="Cregan P."/>
            <person name="Specht J."/>
            <person name="Grimwood J."/>
            <person name="Rokhsar D."/>
            <person name="Stacey G."/>
            <person name="Shoemaker R."/>
            <person name="Jackson S."/>
        </authorList>
    </citation>
    <scope>NUCLEOTIDE SEQUENCE</scope>
    <source>
        <tissue evidence="1">Callus</tissue>
    </source>
</reference>
<keyword evidence="3" id="KW-1185">Reference proteome</keyword>
<dbReference type="Gramene" id="KRH15231">
    <property type="protein sequence ID" value="KRH15231"/>
    <property type="gene ID" value="GLYMA_14G076100"/>
</dbReference>
<protein>
    <submittedName>
        <fullName evidence="1 2">Uncharacterized protein</fullName>
    </submittedName>
</protein>
<dbReference type="EnsemblPlants" id="KRH15231">
    <property type="protein sequence ID" value="KRH15231"/>
    <property type="gene ID" value="GLYMA_14G076100"/>
</dbReference>
<dbReference type="EMBL" id="CM000847">
    <property type="protein sequence ID" value="KRH15231.1"/>
    <property type="molecule type" value="Genomic_DNA"/>
</dbReference>
<proteinExistence type="predicted"/>
<reference evidence="2" key="2">
    <citation type="submission" date="2018-02" db="UniProtKB">
        <authorList>
            <consortium name="EnsemblPlants"/>
        </authorList>
    </citation>
    <scope>IDENTIFICATION</scope>
    <source>
        <strain evidence="2">Williams 82</strain>
    </source>
</reference>
<dbReference type="Proteomes" id="UP000008827">
    <property type="component" value="Chromosome 14"/>
</dbReference>
<dbReference type="AlphaFoldDB" id="A0A0R0GM16"/>
<name>A0A0R0GM16_SOYBN</name>
<evidence type="ECO:0000313" key="1">
    <source>
        <dbReference type="EMBL" id="KRH15231.1"/>
    </source>
</evidence>
<gene>
    <name evidence="1" type="ORF">GLYMA_14G076100</name>
</gene>
<evidence type="ECO:0000313" key="3">
    <source>
        <dbReference type="Proteomes" id="UP000008827"/>
    </source>
</evidence>